<gene>
    <name evidence="1" type="ORF">SAMN02744037_02735</name>
</gene>
<dbReference type="EMBL" id="FRAE01000120">
    <property type="protein sequence ID" value="SHK64329.1"/>
    <property type="molecule type" value="Genomic_DNA"/>
</dbReference>
<proteinExistence type="predicted"/>
<dbReference type="Proteomes" id="UP000242497">
    <property type="component" value="Unassembled WGS sequence"/>
</dbReference>
<accession>A0A1M6U593</accession>
<organism evidence="1 2">
    <name type="scientific">Tepidibacter formicigenes DSM 15518</name>
    <dbReference type="NCBI Taxonomy" id="1123349"/>
    <lineage>
        <taxon>Bacteria</taxon>
        <taxon>Bacillati</taxon>
        <taxon>Bacillota</taxon>
        <taxon>Clostridia</taxon>
        <taxon>Peptostreptococcales</taxon>
        <taxon>Peptostreptococcaceae</taxon>
        <taxon>Tepidibacter</taxon>
    </lineage>
</organism>
<reference evidence="2" key="1">
    <citation type="submission" date="2016-11" db="EMBL/GenBank/DDBJ databases">
        <authorList>
            <person name="Varghese N."/>
            <person name="Submissions S."/>
        </authorList>
    </citation>
    <scope>NUCLEOTIDE SEQUENCE [LARGE SCALE GENOMIC DNA]</scope>
    <source>
        <strain evidence="2">DSM 15518</strain>
    </source>
</reference>
<dbReference type="AlphaFoldDB" id="A0A1M6U593"/>
<evidence type="ECO:0000313" key="2">
    <source>
        <dbReference type="Proteomes" id="UP000242497"/>
    </source>
</evidence>
<keyword evidence="2" id="KW-1185">Reference proteome</keyword>
<sequence>MSGKNKQFSLTERNISERRTKKIAKELGLETANEVGVDMYKADLGYRKNNVQKGNFYKQGPTERLEE</sequence>
<dbReference type="RefSeq" id="WP_072890968.1">
    <property type="nucleotide sequence ID" value="NZ_FRAE01000120.1"/>
</dbReference>
<evidence type="ECO:0000313" key="1">
    <source>
        <dbReference type="EMBL" id="SHK64329.1"/>
    </source>
</evidence>
<protein>
    <submittedName>
        <fullName evidence="1">Uncharacterized protein</fullName>
    </submittedName>
</protein>
<name>A0A1M6U593_9FIRM</name>